<feature type="region of interest" description="Disordered" evidence="1">
    <location>
        <begin position="233"/>
        <end position="296"/>
    </location>
</feature>
<evidence type="ECO:0000256" key="1">
    <source>
        <dbReference type="SAM" id="MobiDB-lite"/>
    </source>
</evidence>
<evidence type="ECO:0000313" key="2">
    <source>
        <dbReference type="EMBL" id="PBK91796.1"/>
    </source>
</evidence>
<organism evidence="2 3">
    <name type="scientific">Armillaria gallica</name>
    <name type="common">Bulbous honey fungus</name>
    <name type="synonym">Armillaria bulbosa</name>
    <dbReference type="NCBI Taxonomy" id="47427"/>
    <lineage>
        <taxon>Eukaryota</taxon>
        <taxon>Fungi</taxon>
        <taxon>Dikarya</taxon>
        <taxon>Basidiomycota</taxon>
        <taxon>Agaricomycotina</taxon>
        <taxon>Agaricomycetes</taxon>
        <taxon>Agaricomycetidae</taxon>
        <taxon>Agaricales</taxon>
        <taxon>Marasmiineae</taxon>
        <taxon>Physalacriaceae</taxon>
        <taxon>Armillaria</taxon>
    </lineage>
</organism>
<dbReference type="OrthoDB" id="3153758at2759"/>
<accession>A0A2H3DWE9</accession>
<keyword evidence="3" id="KW-1185">Reference proteome</keyword>
<feature type="region of interest" description="Disordered" evidence="1">
    <location>
        <begin position="199"/>
        <end position="219"/>
    </location>
</feature>
<proteinExistence type="predicted"/>
<dbReference type="STRING" id="47427.A0A2H3DWE9"/>
<reference evidence="3" key="1">
    <citation type="journal article" date="2017" name="Nat. Ecol. Evol.">
        <title>Genome expansion and lineage-specific genetic innovations in the forest pathogenic fungi Armillaria.</title>
        <authorList>
            <person name="Sipos G."/>
            <person name="Prasanna A.N."/>
            <person name="Walter M.C."/>
            <person name="O'Connor E."/>
            <person name="Balint B."/>
            <person name="Krizsan K."/>
            <person name="Kiss B."/>
            <person name="Hess J."/>
            <person name="Varga T."/>
            <person name="Slot J."/>
            <person name="Riley R."/>
            <person name="Boka B."/>
            <person name="Rigling D."/>
            <person name="Barry K."/>
            <person name="Lee J."/>
            <person name="Mihaltcheva S."/>
            <person name="LaButti K."/>
            <person name="Lipzen A."/>
            <person name="Waldron R."/>
            <person name="Moloney N.M."/>
            <person name="Sperisen C."/>
            <person name="Kredics L."/>
            <person name="Vagvoelgyi C."/>
            <person name="Patrignani A."/>
            <person name="Fitzpatrick D."/>
            <person name="Nagy I."/>
            <person name="Doyle S."/>
            <person name="Anderson J.B."/>
            <person name="Grigoriev I.V."/>
            <person name="Gueldener U."/>
            <person name="Muensterkoetter M."/>
            <person name="Nagy L.G."/>
        </authorList>
    </citation>
    <scope>NUCLEOTIDE SEQUENCE [LARGE SCALE GENOMIC DNA]</scope>
    <source>
        <strain evidence="3">Ar21-2</strain>
    </source>
</reference>
<evidence type="ECO:0000313" key="3">
    <source>
        <dbReference type="Proteomes" id="UP000217790"/>
    </source>
</evidence>
<dbReference type="AlphaFoldDB" id="A0A2H3DWE9"/>
<protein>
    <submittedName>
        <fullName evidence="2">Uncharacterized protein</fullName>
    </submittedName>
</protein>
<gene>
    <name evidence="2" type="ORF">ARMGADRAFT_993845</name>
</gene>
<name>A0A2H3DWE9_ARMGA</name>
<sequence length="561" mass="66399">MAIIPMLADILQNHSSNKKRSKPIFKISACTCESQLNSTPTRASLLPLSSPLRARAKAMDRAANPWSSPPPLYSTFPGPDNHARTDPSDEQTPLNTRTTKRPREYSYTLKVMIGLLLFMAFTWHLFDDYSNTHRTDVQERNRLREESDRLKRIEHEDTRRKLAYEREDEERRLAFEEEKQWMKEQRERQDRAIAREEARRKLAHEEEDDTRRKQREREDKAIELEEARRKLVHRQEDEQRRLSHEKEDRKWREETAEREKEIEREEAQRKWDHRQEDEQRRLAHEEEDKRRKAEKEREDRIIRVRESLVARREQTVEAKEDAMREDEERRKRAGLIWQDLTPEKRCLSYEKRMYQAKLINIPYGEDAQSWCMKTAIDIHGVTYDHPDFCTKGRQDGAVSIVGHWTVTSNEPTCKTWWGNHEKKVRICCRYADLQPWDNWAEMCFSTPSEFAWKSFAHPDTCENKVSDAPSCGRHTQFLLSRESMVSLELGSSMLMRASARERSLALYFRSLLSCLLFLAIDHCDGCLYATQNLTLYHYSVCNAADAWGSDATSAPLIIWFG</sequence>
<dbReference type="InParanoid" id="A0A2H3DWE9"/>
<dbReference type="EMBL" id="KZ293660">
    <property type="protein sequence ID" value="PBK91796.1"/>
    <property type="molecule type" value="Genomic_DNA"/>
</dbReference>
<dbReference type="Proteomes" id="UP000217790">
    <property type="component" value="Unassembled WGS sequence"/>
</dbReference>
<feature type="region of interest" description="Disordered" evidence="1">
    <location>
        <begin position="59"/>
        <end position="101"/>
    </location>
</feature>
<dbReference type="OMA" id="CTCESQL"/>